<reference evidence="2" key="1">
    <citation type="submission" date="2020-09" db="EMBL/GenBank/DDBJ databases">
        <title>Iningainema tapete sp. nov. (Scytonemataceae, Cyanobacteria) from greenhouses in central Florida (USA) produces two types of nodularin with biosynthetic potential for microcystin-LR and anabaenopeptins.</title>
        <authorList>
            <person name="Berthold D.E."/>
            <person name="Lefler F.W."/>
            <person name="Huang I.-S."/>
            <person name="Abdulla H."/>
            <person name="Zimba P.V."/>
            <person name="Laughinghouse H.D. IV."/>
        </authorList>
    </citation>
    <scope>NUCLEOTIDE SEQUENCE</scope>
    <source>
        <strain evidence="2">BLCCT55</strain>
    </source>
</reference>
<accession>A0A8J6XWN9</accession>
<dbReference type="InterPro" id="IPR000868">
    <property type="entry name" value="Isochorismatase-like_dom"/>
</dbReference>
<evidence type="ECO:0000313" key="2">
    <source>
        <dbReference type="EMBL" id="MBD2777787.1"/>
    </source>
</evidence>
<dbReference type="PANTHER" id="PTHR43559">
    <property type="entry name" value="HYDROLASE YCAC-RELATED"/>
    <property type="match status" value="1"/>
</dbReference>
<sequence>MTVENSATARFYEQLTPQNAAMLLIDHQVGTLSFGITDIDPVNLKNNALYLAEVAKLFNLPTLLTTSNPNGANGPLFPELIESLPNVPQIDRVIINAWNDPNFVTAVEQTNRPKLIMAGVTTDVCLAFPAISAVGAGYDVYAVIDASGTWNQTTQNAAIARMSQAGVKCVNTIAVAAELQKDWTLATAPGMGKIFANRLPNFGYVLTTIEHTKELAAQ</sequence>
<dbReference type="InterPro" id="IPR053152">
    <property type="entry name" value="Hydrolase_YcaC-like"/>
</dbReference>
<gene>
    <name evidence="2" type="ORF">ICL16_38535</name>
</gene>
<evidence type="ECO:0000313" key="3">
    <source>
        <dbReference type="Proteomes" id="UP000629098"/>
    </source>
</evidence>
<dbReference type="SUPFAM" id="SSF52499">
    <property type="entry name" value="Isochorismatase-like hydrolases"/>
    <property type="match status" value="1"/>
</dbReference>
<dbReference type="InterPro" id="IPR036380">
    <property type="entry name" value="Isochorismatase-like_sf"/>
</dbReference>
<proteinExistence type="predicted"/>
<organism evidence="2 3">
    <name type="scientific">Iningainema tapete BLCC-T55</name>
    <dbReference type="NCBI Taxonomy" id="2748662"/>
    <lineage>
        <taxon>Bacteria</taxon>
        <taxon>Bacillati</taxon>
        <taxon>Cyanobacteriota</taxon>
        <taxon>Cyanophyceae</taxon>
        <taxon>Nostocales</taxon>
        <taxon>Scytonemataceae</taxon>
        <taxon>Iningainema tapete</taxon>
    </lineage>
</organism>
<dbReference type="EMBL" id="JACXAE010000118">
    <property type="protein sequence ID" value="MBD2777787.1"/>
    <property type="molecule type" value="Genomic_DNA"/>
</dbReference>
<keyword evidence="3" id="KW-1185">Reference proteome</keyword>
<comment type="caution">
    <text evidence="2">The sequence shown here is derived from an EMBL/GenBank/DDBJ whole genome shotgun (WGS) entry which is preliminary data.</text>
</comment>
<name>A0A8J6XWN9_9CYAN</name>
<dbReference type="Proteomes" id="UP000629098">
    <property type="component" value="Unassembled WGS sequence"/>
</dbReference>
<dbReference type="Gene3D" id="3.40.50.850">
    <property type="entry name" value="Isochorismatase-like"/>
    <property type="match status" value="1"/>
</dbReference>
<dbReference type="Pfam" id="PF00857">
    <property type="entry name" value="Isochorismatase"/>
    <property type="match status" value="1"/>
</dbReference>
<evidence type="ECO:0000259" key="1">
    <source>
        <dbReference type="Pfam" id="PF00857"/>
    </source>
</evidence>
<dbReference type="PANTHER" id="PTHR43559:SF3">
    <property type="entry name" value="HYDROLASE YCAC-RELATED"/>
    <property type="match status" value="1"/>
</dbReference>
<dbReference type="AlphaFoldDB" id="A0A8J6XWN9"/>
<feature type="domain" description="Isochorismatase-like" evidence="1">
    <location>
        <begin position="21"/>
        <end position="172"/>
    </location>
</feature>
<dbReference type="RefSeq" id="WP_190836852.1">
    <property type="nucleotide sequence ID" value="NZ_CAWPPI010000118.1"/>
</dbReference>
<protein>
    <submittedName>
        <fullName evidence="2">Isochorismatase family protein</fullName>
    </submittedName>
</protein>